<dbReference type="GO" id="GO:0052618">
    <property type="term" value="F:coenzyme F420-0:L-glutamate ligase activity"/>
    <property type="evidence" value="ECO:0007669"/>
    <property type="project" value="TreeGrafter"/>
</dbReference>
<sequence length="280" mass="30788">MPRDGYTTVPVRTDYIKPGEGLWKIMERAGELVVDGDFLVVSETPISVAQGNLVDESEFEASRTAIILADLWSKYIWGHVLGPIFGIKERTLKNLRNLPPEARNHKEVVLRYYGLKHALKPASEAGIDLSNVPGTYVSLLPENPVGTAKSIAEGILSKFGVDVTVVVIDTDATYRILGRYFTSLPTAAPGIISDTGFLGYIAGRFSRKRWPTPLASSRPAATEVLLEVASVAEEYHERHSSRKTVYDMASELESEPETVTVEMLSSLEHVPAVIVRPPLK</sequence>
<name>D9PUF9_METTM</name>
<protein>
    <recommendedName>
        <fullName evidence="1">Coenzyme F420:L-glutamate ligase-like domain-containing protein</fullName>
    </recommendedName>
</protein>
<reference key="1">
    <citation type="submission" date="2009-08" db="EMBL/GenBank/DDBJ databases">
        <title>The genome sequence of Methanothermobacter marburgensis.</title>
        <authorList>
            <person name="Kaster A."/>
            <person name="Seedorf H."/>
            <person name="Goenrich M."/>
            <person name="Wiezer A."/>
            <person name="Liesegang H."/>
            <person name="Thauer R."/>
            <person name="Gottschalk G."/>
        </authorList>
    </citation>
    <scope>NUCLEOTIDE SEQUENCE</scope>
    <source>
        <strain>Marburg</strain>
    </source>
</reference>
<gene>
    <name evidence="2" type="ordered locus">MTBMA_c02490</name>
</gene>
<evidence type="ECO:0000259" key="1">
    <source>
        <dbReference type="Pfam" id="PF01996"/>
    </source>
</evidence>
<dbReference type="KEGG" id="mmg:MTBMA_c02490"/>
<dbReference type="InterPro" id="IPR002847">
    <property type="entry name" value="F420-0_gamma-glut_ligase-dom"/>
</dbReference>
<feature type="domain" description="Coenzyme F420:L-glutamate ligase-like" evidence="1">
    <location>
        <begin position="11"/>
        <end position="276"/>
    </location>
</feature>
<dbReference type="PANTHER" id="PTHR47917">
    <property type="match status" value="1"/>
</dbReference>
<accession>D9PUF9</accession>
<dbReference type="Proteomes" id="UP000000345">
    <property type="component" value="Chromosome"/>
</dbReference>
<evidence type="ECO:0000313" key="3">
    <source>
        <dbReference type="Proteomes" id="UP000000345"/>
    </source>
</evidence>
<dbReference type="EMBL" id="CP001710">
    <property type="protein sequence ID" value="ADL57857.1"/>
    <property type="molecule type" value="Genomic_DNA"/>
</dbReference>
<dbReference type="InterPro" id="IPR012030">
    <property type="entry name" value="UCP006563"/>
</dbReference>
<dbReference type="HOGENOM" id="CLU_965090_0_0_2"/>
<dbReference type="PATRIC" id="fig|79929.8.peg.243"/>
<dbReference type="PIRSF" id="PIRSF006563">
    <property type="entry name" value="UCP006563"/>
    <property type="match status" value="1"/>
</dbReference>
<dbReference type="SUPFAM" id="SSF144010">
    <property type="entry name" value="CofE-like"/>
    <property type="match status" value="1"/>
</dbReference>
<dbReference type="PANTHER" id="PTHR47917:SF1">
    <property type="entry name" value="COENZYME F420:L-GLUTAMATE LIGASE"/>
    <property type="match status" value="1"/>
</dbReference>
<dbReference type="Pfam" id="PF01996">
    <property type="entry name" value="F420_ligase"/>
    <property type="match status" value="1"/>
</dbReference>
<evidence type="ECO:0000313" key="2">
    <source>
        <dbReference type="EMBL" id="ADL57857.1"/>
    </source>
</evidence>
<dbReference type="Gene3D" id="3.30.1330.100">
    <property type="entry name" value="CofE-like"/>
    <property type="match status" value="1"/>
</dbReference>
<dbReference type="STRING" id="79929.MTBMA_c02490"/>
<dbReference type="GeneID" id="77399030"/>
<reference evidence="2 3" key="2">
    <citation type="journal article" date="2010" name="J. Bacteriol.">
        <title>Complete genome sequence of Methanothermobacter marburgensis, a methanoarchaeon model organism.</title>
        <authorList>
            <person name="Liesegang H."/>
            <person name="Kaster A.K."/>
            <person name="Wiezer A."/>
            <person name="Goenrich M."/>
            <person name="Wollherr A."/>
            <person name="Seedorf H."/>
            <person name="Gottschalk G."/>
            <person name="Thauer R.K."/>
        </authorList>
    </citation>
    <scope>NUCLEOTIDE SEQUENCE [LARGE SCALE GENOMIC DNA]</scope>
    <source>
        <strain evidence="3">ATCC BAA-927 / DSM 2133 / JCM 14651 / NBRC 100331 / OCM 82 / Marburg</strain>
    </source>
</reference>
<dbReference type="AlphaFoldDB" id="D9PUF9"/>
<dbReference type="GeneID" id="9703955"/>
<dbReference type="RefSeq" id="WP_013295084.1">
    <property type="nucleotide sequence ID" value="NC_014408.1"/>
</dbReference>
<keyword evidence="3" id="KW-1185">Reference proteome</keyword>
<dbReference type="OrthoDB" id="11383at2157"/>
<proteinExistence type="predicted"/>
<organism evidence="2 3">
    <name type="scientific">Methanothermobacter marburgensis (strain ATCC BAA-927 / DSM 2133 / JCM 14651 / NBRC 100331 / OCM 82 / Marburg)</name>
    <name type="common">Methanobacterium thermoautotrophicum</name>
    <dbReference type="NCBI Taxonomy" id="79929"/>
    <lineage>
        <taxon>Archaea</taxon>
        <taxon>Methanobacteriati</taxon>
        <taxon>Methanobacteriota</taxon>
        <taxon>Methanomada group</taxon>
        <taxon>Methanobacteria</taxon>
        <taxon>Methanobacteriales</taxon>
        <taxon>Methanobacteriaceae</taxon>
        <taxon>Methanothermobacter</taxon>
    </lineage>
</organism>
<dbReference type="PaxDb" id="79929-MTBMA_c02490"/>